<dbReference type="SUPFAM" id="SSF81301">
    <property type="entry name" value="Nucleotidyltransferase"/>
    <property type="match status" value="1"/>
</dbReference>
<name>A0ABW0Q0V0_9HYPH</name>
<comment type="function">
    <text evidence="2">Functions as a ribosomal silencing factor. Interacts with ribosomal protein uL14 (rplN), blocking formation of intersubunit bridge B8. Prevents association of the 30S and 50S ribosomal subunits and the formation of functional ribosomes, thus repressing translation.</text>
</comment>
<evidence type="ECO:0000313" key="4">
    <source>
        <dbReference type="Proteomes" id="UP001596150"/>
    </source>
</evidence>
<dbReference type="PANTHER" id="PTHR21043">
    <property type="entry name" value="IOJAP SUPERFAMILY ORTHOLOG"/>
    <property type="match status" value="1"/>
</dbReference>
<dbReference type="InterPro" id="IPR043519">
    <property type="entry name" value="NT_sf"/>
</dbReference>
<comment type="subcellular location">
    <subcellularLocation>
        <location evidence="2">Cytoplasm</location>
    </subcellularLocation>
</comment>
<comment type="caution">
    <text evidence="3">The sequence shown here is derived from an EMBL/GenBank/DDBJ whole genome shotgun (WGS) entry which is preliminary data.</text>
</comment>
<dbReference type="Pfam" id="PF02410">
    <property type="entry name" value="RsfS"/>
    <property type="match status" value="1"/>
</dbReference>
<accession>A0ABW0Q0V0</accession>
<keyword evidence="2" id="KW-0963">Cytoplasm</keyword>
<keyword evidence="2" id="KW-0810">Translation regulation</keyword>
<organism evidence="3 4">
    <name type="scientific">Kaistia terrae</name>
    <dbReference type="NCBI Taxonomy" id="537017"/>
    <lineage>
        <taxon>Bacteria</taxon>
        <taxon>Pseudomonadati</taxon>
        <taxon>Pseudomonadota</taxon>
        <taxon>Alphaproteobacteria</taxon>
        <taxon>Hyphomicrobiales</taxon>
        <taxon>Kaistiaceae</taxon>
        <taxon>Kaistia</taxon>
    </lineage>
</organism>
<comment type="subunit">
    <text evidence="2">Interacts with ribosomal protein uL14 (rplN).</text>
</comment>
<dbReference type="PANTHER" id="PTHR21043:SF0">
    <property type="entry name" value="MITOCHONDRIAL ASSEMBLY OF RIBOSOMAL LARGE SUBUNIT PROTEIN 1"/>
    <property type="match status" value="1"/>
</dbReference>
<dbReference type="RefSeq" id="WP_266345760.1">
    <property type="nucleotide sequence ID" value="NZ_JAPKNH010000010.1"/>
</dbReference>
<protein>
    <recommendedName>
        <fullName evidence="2">Ribosomal silencing factor RsfS</fullName>
    </recommendedName>
</protein>
<evidence type="ECO:0000256" key="2">
    <source>
        <dbReference type="HAMAP-Rule" id="MF_01477"/>
    </source>
</evidence>
<keyword evidence="2" id="KW-0678">Repressor</keyword>
<dbReference type="Proteomes" id="UP001596150">
    <property type="component" value="Unassembled WGS sequence"/>
</dbReference>
<comment type="similarity">
    <text evidence="1 2">Belongs to the Iojap/RsfS family.</text>
</comment>
<dbReference type="InterPro" id="IPR004394">
    <property type="entry name" value="Iojap/RsfS/C7orf30"/>
</dbReference>
<dbReference type="EMBL" id="JBHSML010000011">
    <property type="protein sequence ID" value="MFC5517542.1"/>
    <property type="molecule type" value="Genomic_DNA"/>
</dbReference>
<evidence type="ECO:0000256" key="1">
    <source>
        <dbReference type="ARBA" id="ARBA00010574"/>
    </source>
</evidence>
<gene>
    <name evidence="2 3" type="primary">rsfS</name>
    <name evidence="3" type="ORF">ACFPP9_17315</name>
</gene>
<dbReference type="NCBIfam" id="TIGR00090">
    <property type="entry name" value="rsfS_iojap_ybeB"/>
    <property type="match status" value="1"/>
</dbReference>
<proteinExistence type="inferred from homology"/>
<dbReference type="Gene3D" id="3.30.460.10">
    <property type="entry name" value="Beta Polymerase, domain 2"/>
    <property type="match status" value="1"/>
</dbReference>
<evidence type="ECO:0000313" key="3">
    <source>
        <dbReference type="EMBL" id="MFC5517542.1"/>
    </source>
</evidence>
<dbReference type="HAMAP" id="MF_01477">
    <property type="entry name" value="Iojap_RsfS"/>
    <property type="match status" value="1"/>
</dbReference>
<reference evidence="4" key="1">
    <citation type="journal article" date="2019" name="Int. J. Syst. Evol. Microbiol.">
        <title>The Global Catalogue of Microorganisms (GCM) 10K type strain sequencing project: providing services to taxonomists for standard genome sequencing and annotation.</title>
        <authorList>
            <consortium name="The Broad Institute Genomics Platform"/>
            <consortium name="The Broad Institute Genome Sequencing Center for Infectious Disease"/>
            <person name="Wu L."/>
            <person name="Ma J."/>
        </authorList>
    </citation>
    <scope>NUCLEOTIDE SEQUENCE [LARGE SCALE GENOMIC DNA]</scope>
    <source>
        <strain evidence="4">KACC 12633</strain>
    </source>
</reference>
<keyword evidence="4" id="KW-1185">Reference proteome</keyword>
<sequence length="134" mass="14662">MQPEDAIQRAPHRVAVRRQISADEALKAILTTLDDSKAEDIVSIDIAGKSALADFMVVATGRSQRHVSSIAEHISRDLIEAGGRVARVEGVPHCDWVLLDAGDVIVHIFRPEVRSFYNLEKMWSAGDDAASDQS</sequence>